<gene>
    <name evidence="1" type="ORF">H8S11_06795</name>
</gene>
<comment type="caution">
    <text evidence="1">The sequence shown here is derived from an EMBL/GenBank/DDBJ whole genome shotgun (WGS) entry which is preliminary data.</text>
</comment>
<dbReference type="EMBL" id="JACOPO010000003">
    <property type="protein sequence ID" value="MBC5722515.1"/>
    <property type="molecule type" value="Genomic_DNA"/>
</dbReference>
<accession>A0A8J6IXU2</accession>
<evidence type="ECO:0000313" key="1">
    <source>
        <dbReference type="EMBL" id="MBC5722515.1"/>
    </source>
</evidence>
<dbReference type="PANTHER" id="PTHR30087:SF1">
    <property type="entry name" value="HYPOTHETICAL CYTOSOLIC PROTEIN"/>
    <property type="match status" value="1"/>
</dbReference>
<protein>
    <submittedName>
        <fullName evidence="1">DUF523 domain-containing protein</fullName>
    </submittedName>
</protein>
<dbReference type="PANTHER" id="PTHR30087">
    <property type="entry name" value="INNER MEMBRANE PROTEIN"/>
    <property type="match status" value="1"/>
</dbReference>
<dbReference type="Proteomes" id="UP000628736">
    <property type="component" value="Unassembled WGS sequence"/>
</dbReference>
<keyword evidence="2" id="KW-1185">Reference proteome</keyword>
<organism evidence="1 2">
    <name type="scientific">Flintibacter hominis</name>
    <dbReference type="NCBI Taxonomy" id="2763048"/>
    <lineage>
        <taxon>Bacteria</taxon>
        <taxon>Bacillati</taxon>
        <taxon>Bacillota</taxon>
        <taxon>Clostridia</taxon>
        <taxon>Eubacteriales</taxon>
        <taxon>Flintibacter</taxon>
    </lineage>
</organism>
<dbReference type="InterPro" id="IPR007553">
    <property type="entry name" value="2-thiour_desulf"/>
</dbReference>
<evidence type="ECO:0000313" key="2">
    <source>
        <dbReference type="Proteomes" id="UP000628736"/>
    </source>
</evidence>
<proteinExistence type="predicted"/>
<dbReference type="Pfam" id="PF04463">
    <property type="entry name" value="2-thiour_desulf"/>
    <property type="match status" value="1"/>
</dbReference>
<dbReference type="AlphaFoldDB" id="A0A8J6IXU2"/>
<name>A0A8J6IXU2_9FIRM</name>
<dbReference type="RefSeq" id="WP_186852610.1">
    <property type="nucleotide sequence ID" value="NZ_JACOPO010000003.1"/>
</dbReference>
<reference evidence="1" key="1">
    <citation type="submission" date="2020-08" db="EMBL/GenBank/DDBJ databases">
        <title>Genome public.</title>
        <authorList>
            <person name="Liu C."/>
            <person name="Sun Q."/>
        </authorList>
    </citation>
    <scope>NUCLEOTIDE SEQUENCE</scope>
    <source>
        <strain evidence="1">NSJ-23</strain>
    </source>
</reference>
<sequence>MNILVSYCFLGEPCRYDGCSRLDRQVIELHKAGHTLVPVCPEVLGGLDTPRAPAEVQADGRVITEDGEDVTDAYRAGAEAALKIAREHSCTVAVLKARSPSCGCGEIYDGSFTHTIKAGWGITARLLAEAGLRVMDEENLESWLYDPTAWPSEM</sequence>